<evidence type="ECO:0000256" key="6">
    <source>
        <dbReference type="ARBA" id="ARBA00023054"/>
    </source>
</evidence>
<keyword evidence="4" id="KW-0547">Nucleotide-binding</keyword>
<dbReference type="Gene3D" id="3.40.850.10">
    <property type="entry name" value="Kinesin motor domain"/>
    <property type="match status" value="1"/>
</dbReference>
<feature type="non-terminal residue" evidence="10">
    <location>
        <position position="102"/>
    </location>
</feature>
<evidence type="ECO:0000313" key="11">
    <source>
        <dbReference type="Proteomes" id="UP000824782"/>
    </source>
</evidence>
<comment type="caution">
    <text evidence="8">Lacks conserved residue(s) required for the propagation of feature annotation.</text>
</comment>
<evidence type="ECO:0000256" key="1">
    <source>
        <dbReference type="ARBA" id="ARBA00004245"/>
    </source>
</evidence>
<accession>A0AAV6YJK9</accession>
<dbReference type="InterPro" id="IPR001752">
    <property type="entry name" value="Kinesin_motor_dom"/>
</dbReference>
<name>A0AAV6YJK9_ENGPU</name>
<feature type="domain" description="Kinesin motor" evidence="9">
    <location>
        <begin position="1"/>
        <end position="102"/>
    </location>
</feature>
<keyword evidence="3" id="KW-0493">Microtubule</keyword>
<proteinExistence type="inferred from homology"/>
<keyword evidence="7" id="KW-0963">Cytoplasm</keyword>
<evidence type="ECO:0000256" key="3">
    <source>
        <dbReference type="ARBA" id="ARBA00022701"/>
    </source>
</evidence>
<dbReference type="EMBL" id="WNYA01085873">
    <property type="protein sequence ID" value="KAG8534915.1"/>
    <property type="molecule type" value="Genomic_DNA"/>
</dbReference>
<dbReference type="PANTHER" id="PTHR47968">
    <property type="entry name" value="CENTROMERE PROTEIN E"/>
    <property type="match status" value="1"/>
</dbReference>
<protein>
    <recommendedName>
        <fullName evidence="9">Kinesin motor domain-containing protein</fullName>
    </recommendedName>
</protein>
<dbReference type="InterPro" id="IPR027640">
    <property type="entry name" value="Kinesin-like_fam"/>
</dbReference>
<keyword evidence="7" id="KW-0206">Cytoskeleton</keyword>
<dbReference type="AlphaFoldDB" id="A0AAV6YJK9"/>
<dbReference type="PROSITE" id="PS50067">
    <property type="entry name" value="KINESIN_MOTOR_2"/>
    <property type="match status" value="1"/>
</dbReference>
<keyword evidence="11" id="KW-1185">Reference proteome</keyword>
<reference evidence="10" key="1">
    <citation type="thesis" date="2020" institute="ProQuest LLC" country="789 East Eisenhower Parkway, Ann Arbor, MI, USA">
        <title>Comparative Genomics and Chromosome Evolution.</title>
        <authorList>
            <person name="Mudd A.B."/>
        </authorList>
    </citation>
    <scope>NUCLEOTIDE SEQUENCE</scope>
    <source>
        <strain evidence="10">237g6f4</strain>
        <tissue evidence="10">Blood</tissue>
    </source>
</reference>
<evidence type="ECO:0000313" key="10">
    <source>
        <dbReference type="EMBL" id="KAG8534915.1"/>
    </source>
</evidence>
<keyword evidence="2" id="KW-0597">Phosphoprotein</keyword>
<dbReference type="SUPFAM" id="SSF52540">
    <property type="entry name" value="P-loop containing nucleoside triphosphate hydrolases"/>
    <property type="match status" value="1"/>
</dbReference>
<dbReference type="GO" id="GO:0003777">
    <property type="term" value="F:microtubule motor activity"/>
    <property type="evidence" value="ECO:0007669"/>
    <property type="project" value="InterPro"/>
</dbReference>
<dbReference type="InterPro" id="IPR027417">
    <property type="entry name" value="P-loop_NTPase"/>
</dbReference>
<evidence type="ECO:0000259" key="9">
    <source>
        <dbReference type="PROSITE" id="PS50067"/>
    </source>
</evidence>
<evidence type="ECO:0000256" key="4">
    <source>
        <dbReference type="ARBA" id="ARBA00022741"/>
    </source>
</evidence>
<comment type="caution">
    <text evidence="10">The sequence shown here is derived from an EMBL/GenBank/DDBJ whole genome shotgun (WGS) entry which is preliminary data.</text>
</comment>
<dbReference type="PANTHER" id="PTHR47968:SF62">
    <property type="entry name" value="KINESIN FAMILY MEMBER 5A"/>
    <property type="match status" value="1"/>
</dbReference>
<evidence type="ECO:0000256" key="7">
    <source>
        <dbReference type="ARBA" id="ARBA00023212"/>
    </source>
</evidence>
<dbReference type="Proteomes" id="UP000824782">
    <property type="component" value="Unassembled WGS sequence"/>
</dbReference>
<keyword evidence="6" id="KW-0175">Coiled coil</keyword>
<dbReference type="GO" id="GO:0007018">
    <property type="term" value="P:microtubule-based movement"/>
    <property type="evidence" value="ECO:0007669"/>
    <property type="project" value="InterPro"/>
</dbReference>
<evidence type="ECO:0000256" key="5">
    <source>
        <dbReference type="ARBA" id="ARBA00022840"/>
    </source>
</evidence>
<gene>
    <name evidence="10" type="ORF">GDO81_029949</name>
</gene>
<evidence type="ECO:0000256" key="8">
    <source>
        <dbReference type="PROSITE-ProRule" id="PRU00283"/>
    </source>
</evidence>
<dbReference type="GO" id="GO:0005874">
    <property type="term" value="C:microtubule"/>
    <property type="evidence" value="ECO:0007669"/>
    <property type="project" value="UniProtKB-KW"/>
</dbReference>
<comment type="similarity">
    <text evidence="8">Belongs to the TRAFAC class myosin-kinesin ATPase superfamily. Kinesin family.</text>
</comment>
<dbReference type="GO" id="GO:0008017">
    <property type="term" value="F:microtubule binding"/>
    <property type="evidence" value="ECO:0007669"/>
    <property type="project" value="InterPro"/>
</dbReference>
<dbReference type="GO" id="GO:0005524">
    <property type="term" value="F:ATP binding"/>
    <property type="evidence" value="ECO:0007669"/>
    <property type="project" value="UniProtKB-KW"/>
</dbReference>
<evidence type="ECO:0000256" key="2">
    <source>
        <dbReference type="ARBA" id="ARBA00022553"/>
    </source>
</evidence>
<comment type="subcellular location">
    <subcellularLocation>
        <location evidence="1">Cytoplasm</location>
        <location evidence="1">Cytoskeleton</location>
    </subcellularLocation>
</comment>
<organism evidence="10 11">
    <name type="scientific">Engystomops pustulosus</name>
    <name type="common">Tungara frog</name>
    <name type="synonym">Physalaemus pustulosus</name>
    <dbReference type="NCBI Taxonomy" id="76066"/>
    <lineage>
        <taxon>Eukaryota</taxon>
        <taxon>Metazoa</taxon>
        <taxon>Chordata</taxon>
        <taxon>Craniata</taxon>
        <taxon>Vertebrata</taxon>
        <taxon>Euteleostomi</taxon>
        <taxon>Amphibia</taxon>
        <taxon>Batrachia</taxon>
        <taxon>Anura</taxon>
        <taxon>Neobatrachia</taxon>
        <taxon>Hyloidea</taxon>
        <taxon>Leptodactylidae</taxon>
        <taxon>Leiuperinae</taxon>
        <taxon>Engystomops</taxon>
    </lineage>
</organism>
<sequence length="102" mass="11617">MQQVYKEIAEQSERTVTVRISYLEIYNETLFDLLAPDSPDTQMSVVDDPQGVFVKGLTLHHAADEERALNLLFEGETNRIIGSHTLNKNSSRSHCIFTIHLE</sequence>
<keyword evidence="5" id="KW-0067">ATP-binding</keyword>
<dbReference type="InterPro" id="IPR036961">
    <property type="entry name" value="Kinesin_motor_dom_sf"/>
</dbReference>
<dbReference type="Pfam" id="PF00225">
    <property type="entry name" value="Kinesin"/>
    <property type="match status" value="1"/>
</dbReference>